<evidence type="ECO:0000256" key="6">
    <source>
        <dbReference type="PIRNR" id="PIRNR018300"/>
    </source>
</evidence>
<keyword evidence="11" id="KW-1185">Reference proteome</keyword>
<dbReference type="InterPro" id="IPR007185">
    <property type="entry name" value="DNA_pol_a/d/e_bsu"/>
</dbReference>
<dbReference type="InterPro" id="IPR043034">
    <property type="entry name" value="DNA_pol_alpha_B_N_sf"/>
</dbReference>
<comment type="function">
    <text evidence="6">Accessory subunit of the DNA polymerase alpha complex (also known as the alpha DNA polymerase-primase complex) which plays an essential role in the initiation of DNA synthesis.</text>
</comment>
<evidence type="ECO:0000256" key="2">
    <source>
        <dbReference type="ARBA" id="ARBA00007299"/>
    </source>
</evidence>
<dbReference type="InterPro" id="IPR016722">
    <property type="entry name" value="DNA_pol_alpha_bsu"/>
</dbReference>
<dbReference type="Pfam" id="PF22062">
    <property type="entry name" value="OB_DPOA2"/>
    <property type="match status" value="1"/>
</dbReference>
<dbReference type="PANTHER" id="PTHR23061:SF12">
    <property type="entry name" value="DNA POLYMERASE ALPHA SUBUNIT B"/>
    <property type="match status" value="1"/>
</dbReference>
<comment type="caution">
    <text evidence="10">The sequence shown here is derived from an EMBL/GenBank/DDBJ whole genome shotgun (WGS) entry which is preliminary data.</text>
</comment>
<organism evidence="10 11">
    <name type="scientific">Patella caerulea</name>
    <name type="common">Rayed Mediterranean limpet</name>
    <dbReference type="NCBI Taxonomy" id="87958"/>
    <lineage>
        <taxon>Eukaryota</taxon>
        <taxon>Metazoa</taxon>
        <taxon>Spiralia</taxon>
        <taxon>Lophotrochozoa</taxon>
        <taxon>Mollusca</taxon>
        <taxon>Gastropoda</taxon>
        <taxon>Patellogastropoda</taxon>
        <taxon>Patelloidea</taxon>
        <taxon>Patellidae</taxon>
        <taxon>Patella</taxon>
    </lineage>
</organism>
<dbReference type="AlphaFoldDB" id="A0AAN8PPE7"/>
<dbReference type="Gene3D" id="1.10.8.530">
    <property type="entry name" value="DNA polymerase alpha-primase, subunit B, N-terminal domain"/>
    <property type="match status" value="1"/>
</dbReference>
<dbReference type="InterPro" id="IPR054300">
    <property type="entry name" value="OB_DPOA2"/>
</dbReference>
<dbReference type="FunFam" id="3.60.21.60:FF:000003">
    <property type="entry name" value="DNA polymerase alpha subunit B"/>
    <property type="match status" value="1"/>
</dbReference>
<dbReference type="GO" id="GO:0006270">
    <property type="term" value="P:DNA replication initiation"/>
    <property type="evidence" value="ECO:0007669"/>
    <property type="project" value="TreeGrafter"/>
</dbReference>
<name>A0AAN8PPE7_PATCE</name>
<dbReference type="Pfam" id="PF08418">
    <property type="entry name" value="Pol_alpha_B_N"/>
    <property type="match status" value="1"/>
</dbReference>
<feature type="domain" description="DNA polymerase alpha subunit B OB" evidence="9">
    <location>
        <begin position="222"/>
        <end position="322"/>
    </location>
</feature>
<protein>
    <recommendedName>
        <fullName evidence="3 6">DNA polymerase alpha subunit B</fullName>
    </recommendedName>
</protein>
<dbReference type="PIRSF" id="PIRSF018300">
    <property type="entry name" value="DNA_pol_alph_2"/>
    <property type="match status" value="1"/>
</dbReference>
<dbReference type="GO" id="GO:0005658">
    <property type="term" value="C:alpha DNA polymerase:primase complex"/>
    <property type="evidence" value="ECO:0007669"/>
    <property type="project" value="TreeGrafter"/>
</dbReference>
<comment type="subcellular location">
    <subcellularLocation>
        <location evidence="1 6">Nucleus</location>
    </subcellularLocation>
</comment>
<dbReference type="PANTHER" id="PTHR23061">
    <property type="entry name" value="DNA POLYMERASE 2 ALPHA 70 KDA SUBUNIT"/>
    <property type="match status" value="1"/>
</dbReference>
<comment type="similarity">
    <text evidence="2 6">Belongs to the DNA polymerase alpha subunit B family.</text>
</comment>
<dbReference type="Gene3D" id="3.60.21.60">
    <property type="match status" value="2"/>
</dbReference>
<dbReference type="EMBL" id="JAZGQO010000007">
    <property type="protein sequence ID" value="KAK6180989.1"/>
    <property type="molecule type" value="Genomic_DNA"/>
</dbReference>
<dbReference type="Pfam" id="PF04042">
    <property type="entry name" value="DNA_pol_E_B"/>
    <property type="match status" value="1"/>
</dbReference>
<evidence type="ECO:0000256" key="4">
    <source>
        <dbReference type="ARBA" id="ARBA00022705"/>
    </source>
</evidence>
<evidence type="ECO:0000313" key="11">
    <source>
        <dbReference type="Proteomes" id="UP001347796"/>
    </source>
</evidence>
<evidence type="ECO:0000313" key="10">
    <source>
        <dbReference type="EMBL" id="KAK6180989.1"/>
    </source>
</evidence>
<evidence type="ECO:0000259" key="7">
    <source>
        <dbReference type="Pfam" id="PF04042"/>
    </source>
</evidence>
<evidence type="ECO:0000259" key="9">
    <source>
        <dbReference type="Pfam" id="PF22062"/>
    </source>
</evidence>
<feature type="domain" description="DNA polymerase alpha subunit B N-terminal" evidence="8">
    <location>
        <begin position="8"/>
        <end position="75"/>
    </location>
</feature>
<accession>A0AAN8PPE7</accession>
<evidence type="ECO:0000256" key="3">
    <source>
        <dbReference type="ARBA" id="ARBA00018596"/>
    </source>
</evidence>
<feature type="domain" description="DNA polymerase alpha/delta/epsilon subunit B" evidence="7">
    <location>
        <begin position="344"/>
        <end position="547"/>
    </location>
</feature>
<keyword evidence="4 6" id="KW-0235">DNA replication</keyword>
<dbReference type="Proteomes" id="UP001347796">
    <property type="component" value="Unassembled WGS sequence"/>
</dbReference>
<dbReference type="InterPro" id="IPR013627">
    <property type="entry name" value="Pol_alpha_B_N"/>
</dbReference>
<gene>
    <name evidence="10" type="ORF">SNE40_008941</name>
</gene>
<evidence type="ECO:0000259" key="8">
    <source>
        <dbReference type="Pfam" id="PF08418"/>
    </source>
</evidence>
<proteinExistence type="inferred from homology"/>
<reference evidence="10 11" key="1">
    <citation type="submission" date="2024-01" db="EMBL/GenBank/DDBJ databases">
        <title>The genome of the rayed Mediterranean limpet Patella caerulea (Linnaeus, 1758).</title>
        <authorList>
            <person name="Anh-Thu Weber A."/>
            <person name="Halstead-Nussloch G."/>
        </authorList>
    </citation>
    <scope>NUCLEOTIDE SEQUENCE [LARGE SCALE GENOMIC DNA]</scope>
    <source>
        <strain evidence="10">AATW-2023a</strain>
        <tissue evidence="10">Whole specimen</tissue>
    </source>
</reference>
<sequence>MSNITDDDLIEEFDTFGIELEEDGDVSNRLKELCALHRLTATDIVNEWIAFSQTKKGIQLIAENLEAFDREKLSKRLSKTPKTPQLKKQKPTVYDINTIHKSLNDDDEAQELYNAYGTPNAKVNTAKKRRHTPDSGSVKRLTGVDRISAVPFSPASFSPTSTTPSRKYTDHKNSGEVLVSFPVDNVPWQRSEQECIVGLYDESQSITANFRYMFQKLTDKAHVLNDMIEEMASQLQQYNKIEELSHVALPTQETVNVCGRICCDSIGKLNNKSVLLEGSRETSAGKCIPVDLTSLSEYSLFPGQIIALEGLNSSGQKFVAQKKFQNVRLPLPVAKVEGGQHINIVVAAGPFTTSDTLDYEPLADLLKLLQKDQPNILFILGPIVDARNTEIEKGNVNFTYEELFKKQIDDISDVTERINCQVVIIPSYRDVHHDSVYPQPPYIVDQLKSHVHLMSDPCTLTINNIVFGVTSSDILFHIGQEEISFIPGSKDRLARLAKHLLLQQSFYPLYPPVKGINIDYDQLETFGKMLVTPHILLVPSDLKYFIKDIDGCCVVNPGRLAKGHIGGTYSRMVIKTDSAVSGSIIKSICAQVVRI</sequence>
<evidence type="ECO:0000256" key="1">
    <source>
        <dbReference type="ARBA" id="ARBA00004123"/>
    </source>
</evidence>
<evidence type="ECO:0000256" key="5">
    <source>
        <dbReference type="ARBA" id="ARBA00023242"/>
    </source>
</evidence>
<keyword evidence="5 6" id="KW-0539">Nucleus</keyword>
<dbReference type="GO" id="GO:0003677">
    <property type="term" value="F:DNA binding"/>
    <property type="evidence" value="ECO:0007669"/>
    <property type="project" value="InterPro"/>
</dbReference>